<sequence>MENIRHIFFDLDNTLWDYRRNAKITLAKLFEEFQIKEKHAYTFEEFYPFYYESNESLWADLRDKKVTKDELRARRFPEAFAGLGIENASFAMDFEERFVNEVTNSNYVVEGAEELLEYLKDKYTIHILSNGFEEVTHWKIEKSIIKDYIDTITTAEGAGAPKPDPIAFQTSLDKAGATKEESIYIGDDWIADMIGATTFGMNAIFFNPLNENHMWIEEVPIVGQLIQLKKYL</sequence>
<gene>
    <name evidence="1" type="ORF">SAMN06296427_101348</name>
</gene>
<dbReference type="SFLD" id="SFLDG01129">
    <property type="entry name" value="C1.5:_HAD__Beta-PGM__Phosphata"/>
    <property type="match status" value="1"/>
</dbReference>
<reference evidence="1 2" key="1">
    <citation type="submission" date="2017-04" db="EMBL/GenBank/DDBJ databases">
        <authorList>
            <person name="Afonso C.L."/>
            <person name="Miller P.J."/>
            <person name="Scott M.A."/>
            <person name="Spackman E."/>
            <person name="Goraichik I."/>
            <person name="Dimitrov K.M."/>
            <person name="Suarez D.L."/>
            <person name="Swayne D.E."/>
        </authorList>
    </citation>
    <scope>NUCLEOTIDE SEQUENCE [LARGE SCALE GENOMIC DNA]</scope>
    <source>
        <strain evidence="1 2">CGMCC 1.12708</strain>
    </source>
</reference>
<keyword evidence="1" id="KW-0378">Hydrolase</keyword>
<dbReference type="SUPFAM" id="SSF56784">
    <property type="entry name" value="HAD-like"/>
    <property type="match status" value="1"/>
</dbReference>
<dbReference type="EMBL" id="FWXS01000001">
    <property type="protein sequence ID" value="SMC35314.1"/>
    <property type="molecule type" value="Genomic_DNA"/>
</dbReference>
<dbReference type="PANTHER" id="PTHR47478">
    <property type="match status" value="1"/>
</dbReference>
<dbReference type="InterPro" id="IPR023214">
    <property type="entry name" value="HAD_sf"/>
</dbReference>
<dbReference type="Gene3D" id="1.10.150.240">
    <property type="entry name" value="Putative phosphatase, domain 2"/>
    <property type="match status" value="1"/>
</dbReference>
<dbReference type="InterPro" id="IPR052550">
    <property type="entry name" value="Pyrimidine_5'-ntase_YjjG"/>
</dbReference>
<dbReference type="PRINTS" id="PR00413">
    <property type="entry name" value="HADHALOGNASE"/>
</dbReference>
<dbReference type="OrthoDB" id="9802350at2"/>
<evidence type="ECO:0000313" key="2">
    <source>
        <dbReference type="Proteomes" id="UP000192393"/>
    </source>
</evidence>
<dbReference type="RefSeq" id="WP_084015643.1">
    <property type="nucleotide sequence ID" value="NZ_FWXS01000001.1"/>
</dbReference>
<dbReference type="STRING" id="1434700.SAMN06296427_101348"/>
<name>A0A1W1YGQ4_9FLAO</name>
<dbReference type="AlphaFoldDB" id="A0A1W1YGQ4"/>
<dbReference type="InterPro" id="IPR006439">
    <property type="entry name" value="HAD-SF_hydro_IA"/>
</dbReference>
<dbReference type="PANTHER" id="PTHR47478:SF1">
    <property type="entry name" value="PYRIMIDINE 5'-NUCLEOTIDASE YJJG"/>
    <property type="match status" value="1"/>
</dbReference>
<dbReference type="NCBIfam" id="TIGR02254">
    <property type="entry name" value="YjjG_YfnB"/>
    <property type="match status" value="1"/>
</dbReference>
<dbReference type="Pfam" id="PF13419">
    <property type="entry name" value="HAD_2"/>
    <property type="match status" value="1"/>
</dbReference>
<keyword evidence="2" id="KW-1185">Reference proteome</keyword>
<evidence type="ECO:0000313" key="1">
    <source>
        <dbReference type="EMBL" id="SMC35314.1"/>
    </source>
</evidence>
<dbReference type="InterPro" id="IPR023198">
    <property type="entry name" value="PGP-like_dom2"/>
</dbReference>
<dbReference type="InterPro" id="IPR011951">
    <property type="entry name" value="HAD-SF_hydro_IA_YjjG/PynA"/>
</dbReference>
<organism evidence="1 2">
    <name type="scientific">Moheibacter sediminis</name>
    <dbReference type="NCBI Taxonomy" id="1434700"/>
    <lineage>
        <taxon>Bacteria</taxon>
        <taxon>Pseudomonadati</taxon>
        <taxon>Bacteroidota</taxon>
        <taxon>Flavobacteriia</taxon>
        <taxon>Flavobacteriales</taxon>
        <taxon>Weeksellaceae</taxon>
        <taxon>Moheibacter</taxon>
    </lineage>
</organism>
<dbReference type="Proteomes" id="UP000192393">
    <property type="component" value="Unassembled WGS sequence"/>
</dbReference>
<dbReference type="SFLD" id="SFLDS00003">
    <property type="entry name" value="Haloacid_Dehalogenase"/>
    <property type="match status" value="1"/>
</dbReference>
<dbReference type="GO" id="GO:0008253">
    <property type="term" value="F:5'-nucleotidase activity"/>
    <property type="evidence" value="ECO:0007669"/>
    <property type="project" value="InterPro"/>
</dbReference>
<dbReference type="Gene3D" id="3.40.50.1000">
    <property type="entry name" value="HAD superfamily/HAD-like"/>
    <property type="match status" value="1"/>
</dbReference>
<accession>A0A1W1YGQ4</accession>
<proteinExistence type="predicted"/>
<dbReference type="InterPro" id="IPR036412">
    <property type="entry name" value="HAD-like_sf"/>
</dbReference>
<protein>
    <submittedName>
        <fullName evidence="1">Putative hydrolase of the HAD superfamily</fullName>
    </submittedName>
</protein>
<dbReference type="InterPro" id="IPR041492">
    <property type="entry name" value="HAD_2"/>
</dbReference>
<dbReference type="NCBIfam" id="TIGR01549">
    <property type="entry name" value="HAD-SF-IA-v1"/>
    <property type="match status" value="1"/>
</dbReference>